<feature type="transmembrane region" description="Helical" evidence="1">
    <location>
        <begin position="22"/>
        <end position="43"/>
    </location>
</feature>
<keyword evidence="1" id="KW-0472">Membrane</keyword>
<reference evidence="2" key="1">
    <citation type="submission" date="2021-01" db="EMBL/GenBank/DDBJ databases">
        <title>Whole genome shotgun sequence of Virgisporangium aurantiacum NBRC 16421.</title>
        <authorList>
            <person name="Komaki H."/>
            <person name="Tamura T."/>
        </authorList>
    </citation>
    <scope>NUCLEOTIDE SEQUENCE</scope>
    <source>
        <strain evidence="2">NBRC 16421</strain>
    </source>
</reference>
<keyword evidence="1" id="KW-1133">Transmembrane helix</keyword>
<dbReference type="Proteomes" id="UP000612585">
    <property type="component" value="Unassembled WGS sequence"/>
</dbReference>
<protein>
    <recommendedName>
        <fullName evidence="4">DUF624 domain-containing protein</fullName>
    </recommendedName>
</protein>
<accession>A0A8J4DZ18</accession>
<keyword evidence="3" id="KW-1185">Reference proteome</keyword>
<feature type="transmembrane region" description="Helical" evidence="1">
    <location>
        <begin position="77"/>
        <end position="98"/>
    </location>
</feature>
<proteinExistence type="predicted"/>
<name>A0A8J4DZ18_9ACTN</name>
<feature type="transmembrane region" description="Helical" evidence="1">
    <location>
        <begin position="104"/>
        <end position="131"/>
    </location>
</feature>
<feature type="transmembrane region" description="Helical" evidence="1">
    <location>
        <begin position="179"/>
        <end position="195"/>
    </location>
</feature>
<dbReference type="RefSeq" id="WP_203991782.1">
    <property type="nucleotide sequence ID" value="NZ_BOPG01000015.1"/>
</dbReference>
<evidence type="ECO:0000256" key="1">
    <source>
        <dbReference type="SAM" id="Phobius"/>
    </source>
</evidence>
<dbReference type="AlphaFoldDB" id="A0A8J4DZ18"/>
<evidence type="ECO:0000313" key="3">
    <source>
        <dbReference type="Proteomes" id="UP000612585"/>
    </source>
</evidence>
<sequence>MAEGATRVRTDWREGLSVAADLALIGIGVTVASALVLTAGAAVRAGSVAVRSVVDGERIPSIVDLWRVFRRALAPGAVASVVVLAVAGLLAVDLAVLANGRVPGGTLVLVATAVVTAVLVTLAALTAVRLGGASEDTWRAAAKWAFAAARRAPVAAVATFGVCALATLIAALVPITAPLLVGFALYALHVVAVRFA</sequence>
<feature type="transmembrane region" description="Helical" evidence="1">
    <location>
        <begin position="152"/>
        <end position="173"/>
    </location>
</feature>
<keyword evidence="1" id="KW-0812">Transmembrane</keyword>
<evidence type="ECO:0008006" key="4">
    <source>
        <dbReference type="Google" id="ProtNLM"/>
    </source>
</evidence>
<dbReference type="EMBL" id="BOPG01000015">
    <property type="protein sequence ID" value="GIJ55241.1"/>
    <property type="molecule type" value="Genomic_DNA"/>
</dbReference>
<evidence type="ECO:0000313" key="2">
    <source>
        <dbReference type="EMBL" id="GIJ55241.1"/>
    </source>
</evidence>
<organism evidence="2 3">
    <name type="scientific">Virgisporangium aurantiacum</name>
    <dbReference type="NCBI Taxonomy" id="175570"/>
    <lineage>
        <taxon>Bacteria</taxon>
        <taxon>Bacillati</taxon>
        <taxon>Actinomycetota</taxon>
        <taxon>Actinomycetes</taxon>
        <taxon>Micromonosporales</taxon>
        <taxon>Micromonosporaceae</taxon>
        <taxon>Virgisporangium</taxon>
    </lineage>
</organism>
<gene>
    <name evidence="2" type="ORF">Vau01_027570</name>
</gene>
<comment type="caution">
    <text evidence="2">The sequence shown here is derived from an EMBL/GenBank/DDBJ whole genome shotgun (WGS) entry which is preliminary data.</text>
</comment>